<dbReference type="Gene3D" id="3.30.160.60">
    <property type="entry name" value="Classic Zinc Finger"/>
    <property type="match status" value="1"/>
</dbReference>
<name>A0A0C3ASH3_PILCF</name>
<organism evidence="4 5">
    <name type="scientific">Piloderma croceum (strain F 1598)</name>
    <dbReference type="NCBI Taxonomy" id="765440"/>
    <lineage>
        <taxon>Eukaryota</taxon>
        <taxon>Fungi</taxon>
        <taxon>Dikarya</taxon>
        <taxon>Basidiomycota</taxon>
        <taxon>Agaricomycotina</taxon>
        <taxon>Agaricomycetes</taxon>
        <taxon>Agaricomycetidae</taxon>
        <taxon>Atheliales</taxon>
        <taxon>Atheliaceae</taxon>
        <taxon>Piloderma</taxon>
    </lineage>
</organism>
<dbReference type="AlphaFoldDB" id="A0A0C3ASH3"/>
<dbReference type="InParanoid" id="A0A0C3ASH3"/>
<evidence type="ECO:0000256" key="1">
    <source>
        <dbReference type="PROSITE-ProRule" id="PRU00042"/>
    </source>
</evidence>
<feature type="compositionally biased region" description="Pro residues" evidence="2">
    <location>
        <begin position="1"/>
        <end position="11"/>
    </location>
</feature>
<dbReference type="HOGENOM" id="CLU_1396837_0_0_1"/>
<evidence type="ECO:0000313" key="5">
    <source>
        <dbReference type="Proteomes" id="UP000054166"/>
    </source>
</evidence>
<accession>A0A0C3ASH3</accession>
<dbReference type="Proteomes" id="UP000054166">
    <property type="component" value="Unassembled WGS sequence"/>
</dbReference>
<dbReference type="PROSITE" id="PS50157">
    <property type="entry name" value="ZINC_FINGER_C2H2_2"/>
    <property type="match status" value="1"/>
</dbReference>
<protein>
    <recommendedName>
        <fullName evidence="3">C2H2-type domain-containing protein</fullName>
    </recommendedName>
</protein>
<dbReference type="GO" id="GO:0008270">
    <property type="term" value="F:zinc ion binding"/>
    <property type="evidence" value="ECO:0007669"/>
    <property type="project" value="UniProtKB-KW"/>
</dbReference>
<dbReference type="SUPFAM" id="SSF57667">
    <property type="entry name" value="beta-beta-alpha zinc fingers"/>
    <property type="match status" value="1"/>
</dbReference>
<evidence type="ECO:0000259" key="3">
    <source>
        <dbReference type="PROSITE" id="PS50157"/>
    </source>
</evidence>
<feature type="domain" description="C2H2-type" evidence="3">
    <location>
        <begin position="161"/>
        <end position="188"/>
    </location>
</feature>
<evidence type="ECO:0000313" key="4">
    <source>
        <dbReference type="EMBL" id="KIM76883.1"/>
    </source>
</evidence>
<proteinExistence type="predicted"/>
<keyword evidence="1" id="KW-0479">Metal-binding</keyword>
<evidence type="ECO:0000256" key="2">
    <source>
        <dbReference type="SAM" id="MobiDB-lite"/>
    </source>
</evidence>
<gene>
    <name evidence="4" type="ORF">PILCRDRAFT_633875</name>
</gene>
<keyword evidence="1" id="KW-0863">Zinc-finger</keyword>
<dbReference type="EMBL" id="KN833030">
    <property type="protein sequence ID" value="KIM76883.1"/>
    <property type="molecule type" value="Genomic_DNA"/>
</dbReference>
<sequence>MVDVHPPPPTMPEFDLGTEAEDNDVPVSGNVDQHMVNLTTTDDVMVDRLTTAEGHNVPTSESKQCRRSARLALRPTAPIKSLNKVSQMVPLVSAEVRLSLKPFDQVRFRTRSEPKGKVTAKRGGRVKCPNGCLKTFGRTQDAHRHANETMQCRGGGERKSYPCMQCSKVFTRSDALRRHCSPRDDNPPACKVMRN</sequence>
<dbReference type="Pfam" id="PF00096">
    <property type="entry name" value="zf-C2H2"/>
    <property type="match status" value="1"/>
</dbReference>
<reference evidence="5" key="2">
    <citation type="submission" date="2015-01" db="EMBL/GenBank/DDBJ databases">
        <title>Evolutionary Origins and Diversification of the Mycorrhizal Mutualists.</title>
        <authorList>
            <consortium name="DOE Joint Genome Institute"/>
            <consortium name="Mycorrhizal Genomics Consortium"/>
            <person name="Kohler A."/>
            <person name="Kuo A."/>
            <person name="Nagy L.G."/>
            <person name="Floudas D."/>
            <person name="Copeland A."/>
            <person name="Barry K.W."/>
            <person name="Cichocki N."/>
            <person name="Veneault-Fourrey C."/>
            <person name="LaButti K."/>
            <person name="Lindquist E.A."/>
            <person name="Lipzen A."/>
            <person name="Lundell T."/>
            <person name="Morin E."/>
            <person name="Murat C."/>
            <person name="Riley R."/>
            <person name="Ohm R."/>
            <person name="Sun H."/>
            <person name="Tunlid A."/>
            <person name="Henrissat B."/>
            <person name="Grigoriev I.V."/>
            <person name="Hibbett D.S."/>
            <person name="Martin F."/>
        </authorList>
    </citation>
    <scope>NUCLEOTIDE SEQUENCE [LARGE SCALE GENOMIC DNA]</scope>
    <source>
        <strain evidence="5">F 1598</strain>
    </source>
</reference>
<dbReference type="InterPro" id="IPR013087">
    <property type="entry name" value="Znf_C2H2_type"/>
</dbReference>
<dbReference type="OrthoDB" id="8922241at2759"/>
<reference evidence="4 5" key="1">
    <citation type="submission" date="2014-04" db="EMBL/GenBank/DDBJ databases">
        <authorList>
            <consortium name="DOE Joint Genome Institute"/>
            <person name="Kuo A."/>
            <person name="Tarkka M."/>
            <person name="Buscot F."/>
            <person name="Kohler A."/>
            <person name="Nagy L.G."/>
            <person name="Floudas D."/>
            <person name="Copeland A."/>
            <person name="Barry K.W."/>
            <person name="Cichocki N."/>
            <person name="Veneault-Fourrey C."/>
            <person name="LaButti K."/>
            <person name="Lindquist E.A."/>
            <person name="Lipzen A."/>
            <person name="Lundell T."/>
            <person name="Morin E."/>
            <person name="Murat C."/>
            <person name="Sun H."/>
            <person name="Tunlid A."/>
            <person name="Henrissat B."/>
            <person name="Grigoriev I.V."/>
            <person name="Hibbett D.S."/>
            <person name="Martin F."/>
            <person name="Nordberg H.P."/>
            <person name="Cantor M.N."/>
            <person name="Hua S.X."/>
        </authorList>
    </citation>
    <scope>NUCLEOTIDE SEQUENCE [LARGE SCALE GENOMIC DNA]</scope>
    <source>
        <strain evidence="4 5">F 1598</strain>
    </source>
</reference>
<feature type="region of interest" description="Disordered" evidence="2">
    <location>
        <begin position="1"/>
        <end position="20"/>
    </location>
</feature>
<keyword evidence="1" id="KW-0862">Zinc</keyword>
<dbReference type="InterPro" id="IPR036236">
    <property type="entry name" value="Znf_C2H2_sf"/>
</dbReference>
<keyword evidence="5" id="KW-1185">Reference proteome</keyword>